<evidence type="ECO:0000259" key="2">
    <source>
        <dbReference type="Pfam" id="PF06713"/>
    </source>
</evidence>
<evidence type="ECO:0000313" key="4">
    <source>
        <dbReference type="Proteomes" id="UP000553034"/>
    </source>
</evidence>
<keyword evidence="1" id="KW-0472">Membrane</keyword>
<feature type="domain" description="Uncharacterized protein YyaB-like PH" evidence="2">
    <location>
        <begin position="55"/>
        <end position="128"/>
    </location>
</feature>
<sequence>MKTYKAKKSKFIHYLLAIFALLSGVGIYVIFSEGKIVGLLLLLPFILFLWIYFNTGYRVDSKYLYYHSAFIEGRIEISKIVQLHVGKTMWSGLKPAMSSGGIIIKYSKYDEIYIAPQDNDKFVNDLLTLNPKIKVVEV</sequence>
<keyword evidence="1" id="KW-0812">Transmembrane</keyword>
<feature type="transmembrane region" description="Helical" evidence="1">
    <location>
        <begin position="36"/>
        <end position="53"/>
    </location>
</feature>
<proteinExistence type="predicted"/>
<comment type="caution">
    <text evidence="3">The sequence shown here is derived from an EMBL/GenBank/DDBJ whole genome shotgun (WGS) entry which is preliminary data.</text>
</comment>
<dbReference type="Proteomes" id="UP000553034">
    <property type="component" value="Unassembled WGS sequence"/>
</dbReference>
<dbReference type="Pfam" id="PF06713">
    <property type="entry name" value="bPH_4"/>
    <property type="match status" value="1"/>
</dbReference>
<organism evidence="3 4">
    <name type="scientific">Mesonia hippocampi</name>
    <dbReference type="NCBI Taxonomy" id="1628250"/>
    <lineage>
        <taxon>Bacteria</taxon>
        <taxon>Pseudomonadati</taxon>
        <taxon>Bacteroidota</taxon>
        <taxon>Flavobacteriia</taxon>
        <taxon>Flavobacteriales</taxon>
        <taxon>Flavobacteriaceae</taxon>
        <taxon>Mesonia</taxon>
    </lineage>
</organism>
<dbReference type="GO" id="GO:0030153">
    <property type="term" value="P:bacteriocin immunity"/>
    <property type="evidence" value="ECO:0007669"/>
    <property type="project" value="InterPro"/>
</dbReference>
<accession>A0A840EP61</accession>
<protein>
    <recommendedName>
        <fullName evidence="2">Uncharacterized protein YyaB-like PH domain-containing protein</fullName>
    </recommendedName>
</protein>
<dbReference type="InterPro" id="IPR009589">
    <property type="entry name" value="PH_YyaB-like"/>
</dbReference>
<dbReference type="RefSeq" id="WP_183476382.1">
    <property type="nucleotide sequence ID" value="NZ_JACIFO010000002.1"/>
</dbReference>
<evidence type="ECO:0000313" key="3">
    <source>
        <dbReference type="EMBL" id="MBB4118383.1"/>
    </source>
</evidence>
<name>A0A840EP61_9FLAO</name>
<keyword evidence="1" id="KW-1133">Transmembrane helix</keyword>
<gene>
    <name evidence="3" type="ORF">GGR32_000657</name>
</gene>
<dbReference type="EMBL" id="JACIFO010000002">
    <property type="protein sequence ID" value="MBB4118383.1"/>
    <property type="molecule type" value="Genomic_DNA"/>
</dbReference>
<dbReference type="AlphaFoldDB" id="A0A840EP61"/>
<feature type="transmembrane region" description="Helical" evidence="1">
    <location>
        <begin position="12"/>
        <end position="30"/>
    </location>
</feature>
<keyword evidence="4" id="KW-1185">Reference proteome</keyword>
<reference evidence="3 4" key="1">
    <citation type="submission" date="2020-08" db="EMBL/GenBank/DDBJ databases">
        <title>Genomic Encyclopedia of Type Strains, Phase IV (KMG-IV): sequencing the most valuable type-strain genomes for metagenomic binning, comparative biology and taxonomic classification.</title>
        <authorList>
            <person name="Goeker M."/>
        </authorList>
    </citation>
    <scope>NUCLEOTIDE SEQUENCE [LARGE SCALE GENOMIC DNA]</scope>
    <source>
        <strain evidence="3 4">DSM 29568</strain>
    </source>
</reference>
<evidence type="ECO:0000256" key="1">
    <source>
        <dbReference type="SAM" id="Phobius"/>
    </source>
</evidence>